<dbReference type="Pfam" id="PF14023">
    <property type="entry name" value="Bestrophin-like"/>
    <property type="match status" value="1"/>
</dbReference>
<comment type="caution">
    <text evidence="2">The sequence shown here is derived from an EMBL/GenBank/DDBJ whole genome shotgun (WGS) entry which is preliminary data.</text>
</comment>
<feature type="transmembrane region" description="Helical" evidence="1">
    <location>
        <begin position="217"/>
        <end position="237"/>
    </location>
</feature>
<dbReference type="STRING" id="1678637.AC230_20330"/>
<feature type="transmembrane region" description="Helical" evidence="1">
    <location>
        <begin position="188"/>
        <end position="210"/>
    </location>
</feature>
<evidence type="ECO:0000313" key="2">
    <source>
        <dbReference type="EMBL" id="KNB50794.1"/>
    </source>
</evidence>
<keyword evidence="1" id="KW-0812">Transmembrane</keyword>
<dbReference type="OrthoDB" id="940913at2"/>
<proteinExistence type="predicted"/>
<sequence>MELWLLNTFSTPALATVFIGGIVLFAVAGGLLVRRRMPHTVAGRHNETVGVVLGIYGAIYGIILAFVIVAEWEALGTARNNVATEATQTAEVLRDAAVFPPAQQRAVSSAIGAYVHAIVDKQWPRMREGHPDPNLTNPQVVALYRAFQTYEPTTEAQKAYYAQAVSNLGGVAAARRSRLATSQEQLPVLLTVLVLGGALVIIPLTWVYGIRSIRVQIVFVGAVAALIGVSVLLVLTLDRPFSGDLTIPPTPFKEGILAQFWR</sequence>
<dbReference type="Proteomes" id="UP000037288">
    <property type="component" value="Unassembled WGS sequence"/>
</dbReference>
<evidence type="ECO:0000256" key="1">
    <source>
        <dbReference type="SAM" id="Phobius"/>
    </source>
</evidence>
<organism evidence="2 3">
    <name type="scientific">Streptomyces caatingaensis</name>
    <dbReference type="NCBI Taxonomy" id="1678637"/>
    <lineage>
        <taxon>Bacteria</taxon>
        <taxon>Bacillati</taxon>
        <taxon>Actinomycetota</taxon>
        <taxon>Actinomycetes</taxon>
        <taxon>Kitasatosporales</taxon>
        <taxon>Streptomycetaceae</taxon>
        <taxon>Streptomyces</taxon>
    </lineage>
</organism>
<evidence type="ECO:0000313" key="3">
    <source>
        <dbReference type="Proteomes" id="UP000037288"/>
    </source>
</evidence>
<feature type="transmembrane region" description="Helical" evidence="1">
    <location>
        <begin position="49"/>
        <end position="70"/>
    </location>
</feature>
<dbReference type="RefSeq" id="WP_049717701.1">
    <property type="nucleotide sequence ID" value="NZ_LFXA01000013.1"/>
</dbReference>
<keyword evidence="1" id="KW-0472">Membrane</keyword>
<dbReference type="PATRIC" id="fig|1678637.3.peg.4351"/>
<gene>
    <name evidence="2" type="ORF">AC230_20330</name>
</gene>
<feature type="transmembrane region" description="Helical" evidence="1">
    <location>
        <begin position="12"/>
        <end position="33"/>
    </location>
</feature>
<name>A0A0K9XBL6_9ACTN</name>
<protein>
    <recommendedName>
        <fullName evidence="4">DUF4239 domain-containing protein</fullName>
    </recommendedName>
</protein>
<evidence type="ECO:0008006" key="4">
    <source>
        <dbReference type="Google" id="ProtNLM"/>
    </source>
</evidence>
<keyword evidence="3" id="KW-1185">Reference proteome</keyword>
<dbReference type="AlphaFoldDB" id="A0A0K9XBL6"/>
<dbReference type="EMBL" id="LFXA01000013">
    <property type="protein sequence ID" value="KNB50794.1"/>
    <property type="molecule type" value="Genomic_DNA"/>
</dbReference>
<accession>A0A0K9XBL6</accession>
<dbReference type="InterPro" id="IPR025333">
    <property type="entry name" value="DUF4239"/>
</dbReference>
<keyword evidence="1" id="KW-1133">Transmembrane helix</keyword>
<reference evidence="3" key="1">
    <citation type="submission" date="2015-07" db="EMBL/GenBank/DDBJ databases">
        <title>Draft genome sequence of Streptomyces sp. CMAA 1322, a bacterium isolated from Caatinga biome, from dry forest semiarid of Brazil.</title>
        <authorList>
            <person name="Santos S.N."/>
            <person name="Gacesa R."/>
            <person name="Taketani R.G."/>
            <person name="Long P.F."/>
            <person name="Melo I.S."/>
        </authorList>
    </citation>
    <scope>NUCLEOTIDE SEQUENCE [LARGE SCALE GENOMIC DNA]</scope>
    <source>
        <strain evidence="3">CMAA 1322</strain>
    </source>
</reference>